<evidence type="ECO:0000256" key="1">
    <source>
        <dbReference type="ARBA" id="ARBA00001494"/>
    </source>
</evidence>
<dbReference type="EMBL" id="JADEXN010000316">
    <property type="protein sequence ID" value="MBE9042207.1"/>
    <property type="molecule type" value="Genomic_DNA"/>
</dbReference>
<dbReference type="PANTHER" id="PTHR11444:SF1">
    <property type="entry name" value="FUMARATE HYDRATASE, MITOCHONDRIAL"/>
    <property type="match status" value="1"/>
</dbReference>
<evidence type="ECO:0000259" key="5">
    <source>
        <dbReference type="Pfam" id="PF00206"/>
    </source>
</evidence>
<dbReference type="InterPro" id="IPR000362">
    <property type="entry name" value="Fumarate_lyase_fam"/>
</dbReference>
<dbReference type="GO" id="GO:0006108">
    <property type="term" value="P:malate metabolic process"/>
    <property type="evidence" value="ECO:0007669"/>
    <property type="project" value="TreeGrafter"/>
</dbReference>
<comment type="subcellular location">
    <subcellularLocation>
        <location evidence="4">Cytoplasm</location>
    </subcellularLocation>
</comment>
<dbReference type="Gene3D" id="1.10.275.10">
    <property type="entry name" value="Fumarase/aspartase (N-terminal domain)"/>
    <property type="match status" value="1"/>
</dbReference>
<evidence type="ECO:0000256" key="2">
    <source>
        <dbReference type="ARBA" id="ARBA00009084"/>
    </source>
</evidence>
<comment type="miscellaneous">
    <text evidence="4">There are 2 substrate-binding sites: the catalytic A site, and the non-catalytic B site that may play a role in the transfer of substrate or product between the active site and the solvent. Alternatively, the B site may bind allosteric effectors.</text>
</comment>
<accession>A0A928VXV9</accession>
<feature type="binding site" evidence="4">
    <location>
        <position position="324"/>
    </location>
    <ligand>
        <name>substrate</name>
    </ligand>
</feature>
<dbReference type="CDD" id="cd01362">
    <property type="entry name" value="Fumarase_classII"/>
    <property type="match status" value="1"/>
</dbReference>
<dbReference type="GO" id="GO:0006099">
    <property type="term" value="P:tricarboxylic acid cycle"/>
    <property type="evidence" value="ECO:0007669"/>
    <property type="project" value="UniProtKB-UniRule"/>
</dbReference>
<keyword evidence="4" id="KW-0963">Cytoplasm</keyword>
<evidence type="ECO:0000256" key="4">
    <source>
        <dbReference type="HAMAP-Rule" id="MF_00743"/>
    </source>
</evidence>
<dbReference type="InterPro" id="IPR018951">
    <property type="entry name" value="Fumarase_C_C"/>
</dbReference>
<dbReference type="Pfam" id="PF00206">
    <property type="entry name" value="Lyase_1"/>
    <property type="match status" value="1"/>
</dbReference>
<comment type="function">
    <text evidence="4">Involved in the TCA cycle. Catalyzes the stereospecific interconversion of fumarate to L-malate.</text>
</comment>
<dbReference type="FunFam" id="1.10.40.30:FF:000002">
    <property type="entry name" value="Fumarate hydratase class II"/>
    <property type="match status" value="1"/>
</dbReference>
<keyword evidence="3 4" id="KW-0456">Lyase</keyword>
<feature type="binding site" evidence="4">
    <location>
        <begin position="144"/>
        <end position="146"/>
    </location>
    <ligand>
        <name>substrate</name>
    </ligand>
</feature>
<evidence type="ECO:0000259" key="6">
    <source>
        <dbReference type="Pfam" id="PF10415"/>
    </source>
</evidence>
<dbReference type="InterPro" id="IPR024083">
    <property type="entry name" value="Fumarase/histidase_N"/>
</dbReference>
<dbReference type="Gene3D" id="1.10.40.30">
    <property type="entry name" value="Fumarase/aspartase (C-terminal domain)"/>
    <property type="match status" value="1"/>
</dbReference>
<comment type="similarity">
    <text evidence="2 4">Belongs to the class-II fumarase/aspartase family. Fumarase subfamily.</text>
</comment>
<dbReference type="NCBIfam" id="NF008909">
    <property type="entry name" value="PRK12273.1"/>
    <property type="match status" value="1"/>
</dbReference>
<comment type="catalytic activity">
    <reaction evidence="4">
        <text>(S)-malate = fumarate + H2O</text>
        <dbReference type="Rhea" id="RHEA:12460"/>
        <dbReference type="ChEBI" id="CHEBI:15377"/>
        <dbReference type="ChEBI" id="CHEBI:15589"/>
        <dbReference type="ChEBI" id="CHEBI:29806"/>
        <dbReference type="EC" id="4.2.1.2"/>
    </reaction>
</comment>
<dbReference type="PROSITE" id="PS00163">
    <property type="entry name" value="FUMARATE_LYASES"/>
    <property type="match status" value="1"/>
</dbReference>
<dbReference type="GO" id="GO:0005737">
    <property type="term" value="C:cytoplasm"/>
    <property type="evidence" value="ECO:0007669"/>
    <property type="project" value="UniProtKB-SubCell"/>
</dbReference>
<feature type="binding site" evidence="4">
    <location>
        <begin position="329"/>
        <end position="331"/>
    </location>
    <ligand>
        <name>substrate</name>
    </ligand>
</feature>
<dbReference type="RefSeq" id="WP_264322381.1">
    <property type="nucleotide sequence ID" value="NZ_JADEXN010000316.1"/>
</dbReference>
<evidence type="ECO:0000313" key="7">
    <source>
        <dbReference type="EMBL" id="MBE9042207.1"/>
    </source>
</evidence>
<dbReference type="Gene3D" id="1.20.200.10">
    <property type="entry name" value="Fumarase/aspartase (Central domain)"/>
    <property type="match status" value="1"/>
</dbReference>
<evidence type="ECO:0000313" key="8">
    <source>
        <dbReference type="Proteomes" id="UP000621799"/>
    </source>
</evidence>
<dbReference type="PANTHER" id="PTHR11444">
    <property type="entry name" value="ASPARTATEAMMONIA/ARGININOSUCCINATE/ADENYLOSUCCINATE LYASE"/>
    <property type="match status" value="1"/>
</dbReference>
<name>A0A928VXV9_9CYAN</name>
<feature type="domain" description="Fumarate lyase N-terminal" evidence="5">
    <location>
        <begin position="17"/>
        <end position="347"/>
    </location>
</feature>
<organism evidence="7 8">
    <name type="scientific">Zarconia navalis LEGE 11467</name>
    <dbReference type="NCBI Taxonomy" id="1828826"/>
    <lineage>
        <taxon>Bacteria</taxon>
        <taxon>Bacillati</taxon>
        <taxon>Cyanobacteriota</taxon>
        <taxon>Cyanophyceae</taxon>
        <taxon>Oscillatoriophycideae</taxon>
        <taxon>Oscillatoriales</taxon>
        <taxon>Oscillatoriales incertae sedis</taxon>
        <taxon>Zarconia</taxon>
        <taxon>Zarconia navalis</taxon>
    </lineage>
</organism>
<gene>
    <name evidence="4 7" type="primary">fumC</name>
    <name evidence="7" type="ORF">IQ235_15620</name>
</gene>
<feature type="domain" description="Fumarase C C-terminal" evidence="6">
    <location>
        <begin position="413"/>
        <end position="466"/>
    </location>
</feature>
<keyword evidence="4" id="KW-0816">Tricarboxylic acid cycle</keyword>
<protein>
    <recommendedName>
        <fullName evidence="4">Fumarate hydratase class II</fullName>
        <shortName evidence="4">Fumarase C</shortName>
        <ecNumber evidence="4">4.2.1.2</ecNumber>
    </recommendedName>
    <alternativeName>
        <fullName evidence="4">Aerobic fumarase</fullName>
    </alternativeName>
    <alternativeName>
        <fullName evidence="4">Iron-independent fumarase</fullName>
    </alternativeName>
</protein>
<reference evidence="7" key="1">
    <citation type="submission" date="2020-10" db="EMBL/GenBank/DDBJ databases">
        <authorList>
            <person name="Castelo-Branco R."/>
            <person name="Eusebio N."/>
            <person name="Adriana R."/>
            <person name="Vieira A."/>
            <person name="Brugerolle De Fraissinette N."/>
            <person name="Rezende De Castro R."/>
            <person name="Schneider M.P."/>
            <person name="Vasconcelos V."/>
            <person name="Leao P.N."/>
        </authorList>
    </citation>
    <scope>NUCLEOTIDE SEQUENCE</scope>
    <source>
        <strain evidence="7">LEGE 11467</strain>
    </source>
</reference>
<comment type="subunit">
    <text evidence="4">Homotetramer.</text>
</comment>
<keyword evidence="8" id="KW-1185">Reference proteome</keyword>
<proteinExistence type="inferred from homology"/>
<dbReference type="PRINTS" id="PR00149">
    <property type="entry name" value="FUMRATELYASE"/>
</dbReference>
<dbReference type="GO" id="GO:0006106">
    <property type="term" value="P:fumarate metabolic process"/>
    <property type="evidence" value="ECO:0007669"/>
    <property type="project" value="InterPro"/>
</dbReference>
<dbReference type="Pfam" id="PF10415">
    <property type="entry name" value="FumaraseC_C"/>
    <property type="match status" value="1"/>
</dbReference>
<feature type="binding site" description="in site B" evidence="4">
    <location>
        <begin position="134"/>
        <end position="137"/>
    </location>
    <ligand>
        <name>substrate</name>
    </ligand>
</feature>
<comment type="pathway">
    <text evidence="4">Carbohydrate metabolism; tricarboxylic acid cycle; (S)-malate from fumarate: step 1/1.</text>
</comment>
<dbReference type="Proteomes" id="UP000621799">
    <property type="component" value="Unassembled WGS sequence"/>
</dbReference>
<dbReference type="AlphaFoldDB" id="A0A928VXV9"/>
<dbReference type="GO" id="GO:0008797">
    <property type="term" value="F:aspartate ammonia-lyase activity"/>
    <property type="evidence" value="ECO:0007669"/>
    <property type="project" value="UniProtKB-EC"/>
</dbReference>
<feature type="active site" evidence="4">
    <location>
        <position position="323"/>
    </location>
</feature>
<dbReference type="FunFam" id="1.20.200.10:FF:000001">
    <property type="entry name" value="Fumarate hydratase, mitochondrial"/>
    <property type="match status" value="1"/>
</dbReference>
<dbReference type="GO" id="GO:0004333">
    <property type="term" value="F:fumarate hydratase activity"/>
    <property type="evidence" value="ECO:0007669"/>
    <property type="project" value="UniProtKB-UniRule"/>
</dbReference>
<dbReference type="FunFam" id="1.10.275.10:FF:000001">
    <property type="entry name" value="Fumarate hydratase, mitochondrial"/>
    <property type="match status" value="1"/>
</dbReference>
<dbReference type="NCBIfam" id="TIGR00979">
    <property type="entry name" value="fumC_II"/>
    <property type="match status" value="1"/>
</dbReference>
<comment type="catalytic activity">
    <reaction evidence="1">
        <text>L-aspartate = fumarate + NH4(+)</text>
        <dbReference type="Rhea" id="RHEA:16601"/>
        <dbReference type="ChEBI" id="CHEBI:28938"/>
        <dbReference type="ChEBI" id="CHEBI:29806"/>
        <dbReference type="ChEBI" id="CHEBI:29991"/>
        <dbReference type="EC" id="4.3.1.1"/>
    </reaction>
</comment>
<dbReference type="HAMAP" id="MF_00743">
    <property type="entry name" value="FumaraseC"/>
    <property type="match status" value="1"/>
</dbReference>
<dbReference type="InterPro" id="IPR020557">
    <property type="entry name" value="Fumarate_lyase_CS"/>
</dbReference>
<sequence>MSDATPPKTRIETDSMGEIEVRADRYWGAQTQRSLKYFSIGSDRIPPAVIEAMAILKKAAALTNQELGKLPEDRAALITRAADEVIAGKLDDHFPLRVWMTGSGTQCNMNVNEVIANRAIFLAGGTPGSKTPIHPNDHVNMSQSSNDTFPTAMYVASAKALHQKLLPKVKKMRDALQVKSEAFADIVKIGRTHLQDAVPLTLGQEFSGYVAQLDADLRRIENALPDLYELAIGGTAVGTGLNAPAGFADRVAAYIGEMTGLPFISAPNKFAAIAAHDAMVMASGTLKTLACSLMKIANDIRFLGSGPRCGIGELTLPANEPGSSIMPGKVNPTQCEAMTMVAAQVIGYDTAIAIAGSQGHFELNAFKPMMVFNLLQSIEILADSCNNFTDFLLVGLEPNRSQIEAYVDRSLMLVTALNPSIGYDKASKVAHLALEKNLTLKEACLELGYISAEEFDRQVDPEKMAHPES</sequence>
<feature type="active site" description="Proton donor/acceptor" evidence="4">
    <location>
        <position position="193"/>
    </location>
</feature>
<dbReference type="PRINTS" id="PR00145">
    <property type="entry name" value="ARGSUCLYASE"/>
</dbReference>
<feature type="binding site" evidence="4">
    <location>
        <begin position="103"/>
        <end position="105"/>
    </location>
    <ligand>
        <name>substrate</name>
    </ligand>
</feature>
<comment type="caution">
    <text evidence="7">The sequence shown here is derived from an EMBL/GenBank/DDBJ whole genome shotgun (WGS) entry which is preliminary data.</text>
</comment>
<evidence type="ECO:0000256" key="3">
    <source>
        <dbReference type="ARBA" id="ARBA00023239"/>
    </source>
</evidence>
<dbReference type="InterPro" id="IPR008948">
    <property type="entry name" value="L-Aspartase-like"/>
</dbReference>
<feature type="site" description="Important for catalytic activity" evidence="4">
    <location>
        <position position="336"/>
    </location>
</feature>
<feature type="binding site" evidence="4">
    <location>
        <position position="192"/>
    </location>
    <ligand>
        <name>substrate</name>
    </ligand>
</feature>
<dbReference type="InterPro" id="IPR005677">
    <property type="entry name" value="Fum_hydII"/>
</dbReference>
<dbReference type="InterPro" id="IPR022761">
    <property type="entry name" value="Fumarate_lyase_N"/>
</dbReference>
<dbReference type="EC" id="4.2.1.2" evidence="4"/>
<dbReference type="SUPFAM" id="SSF48557">
    <property type="entry name" value="L-aspartase-like"/>
    <property type="match status" value="1"/>
</dbReference>